<dbReference type="InterPro" id="IPR006108">
    <property type="entry name" value="3HC_DH_C"/>
</dbReference>
<dbReference type="EC" id="1.1.1.108" evidence="5"/>
<dbReference type="Gene3D" id="1.10.1040.10">
    <property type="entry name" value="N-(1-d-carboxylethyl)-l-norvaline Dehydrogenase, domain 2"/>
    <property type="match status" value="1"/>
</dbReference>
<accession>A0ABN7ZF81</accession>
<name>A0ABN7ZF81_9BURK</name>
<dbReference type="GO" id="GO:0047728">
    <property type="term" value="F:carnitine 3-dehydrogenase activity"/>
    <property type="evidence" value="ECO:0007669"/>
    <property type="project" value="UniProtKB-EC"/>
</dbReference>
<dbReference type="InterPro" id="IPR006176">
    <property type="entry name" value="3-OHacyl-CoA_DH_NAD-bd"/>
</dbReference>
<dbReference type="Pfam" id="PF02737">
    <property type="entry name" value="3HCDH_N"/>
    <property type="match status" value="1"/>
</dbReference>
<dbReference type="PANTHER" id="PTHR48075">
    <property type="entry name" value="3-HYDROXYACYL-COA DEHYDROGENASE FAMILY PROTEIN"/>
    <property type="match status" value="1"/>
</dbReference>
<evidence type="ECO:0000256" key="1">
    <source>
        <dbReference type="ARBA" id="ARBA00009463"/>
    </source>
</evidence>
<dbReference type="NCBIfam" id="NF004783">
    <property type="entry name" value="PRK06129.1"/>
    <property type="match status" value="1"/>
</dbReference>
<sequence>MTGGNGDCQIGVVGAGMIGRAWAMVFAQAGFKVQLHNPRAAKLASALQEIEVLLGDLASNGLLRESPDAVLTRIHLAETLEEACVGSVLVQENIPETVEAKRAIYELMDAMAPADAVLASSTSWLPASQFTEGLRGRARCLVAHPANPPYLIPLVEVCPAPWTSSEAVQRALSLYKDAGQEPVLVRKEISGFLLNRVQGAVLNEMLNLYEHNYASTGDLDKVMKFGLGLRWSFMGPFETIDLNAPNGVLDYAERYGPSYATLAKSQEANAWNSEVVQSIDAERRQALEVSELPARGRWRDNRLMTLRRHQTEQPE</sequence>
<comment type="similarity">
    <text evidence="1">Belongs to the 3-hydroxyacyl-CoA dehydrogenase family.</text>
</comment>
<dbReference type="EMBL" id="CAJZAF010000034">
    <property type="protein sequence ID" value="CAG9183351.1"/>
    <property type="molecule type" value="Genomic_DNA"/>
</dbReference>
<protein>
    <submittedName>
        <fullName evidence="5">L-carnitine dehydrogenase</fullName>
        <ecNumber evidence="5">1.1.1.108</ecNumber>
    </submittedName>
</protein>
<evidence type="ECO:0000259" key="3">
    <source>
        <dbReference type="Pfam" id="PF00725"/>
    </source>
</evidence>
<dbReference type="PANTHER" id="PTHR48075:SF1">
    <property type="entry name" value="LAMBDA-CRYSTALLIN HOMOLOG"/>
    <property type="match status" value="1"/>
</dbReference>
<evidence type="ECO:0000259" key="4">
    <source>
        <dbReference type="Pfam" id="PF02737"/>
    </source>
</evidence>
<reference evidence="5 6" key="1">
    <citation type="submission" date="2021-08" db="EMBL/GenBank/DDBJ databases">
        <authorList>
            <person name="Peeters C."/>
        </authorList>
    </citation>
    <scope>NUCLEOTIDE SEQUENCE [LARGE SCALE GENOMIC DNA]</scope>
    <source>
        <strain evidence="5 6">LMG 23994</strain>
    </source>
</reference>
<evidence type="ECO:0000256" key="2">
    <source>
        <dbReference type="ARBA" id="ARBA00023002"/>
    </source>
</evidence>
<dbReference type="InterPro" id="IPR036291">
    <property type="entry name" value="NAD(P)-bd_dom_sf"/>
</dbReference>
<feature type="domain" description="3-hydroxyacyl-CoA dehydrogenase C-terminal" evidence="3">
    <location>
        <begin position="191"/>
        <end position="260"/>
    </location>
</feature>
<evidence type="ECO:0000313" key="6">
    <source>
        <dbReference type="Proteomes" id="UP000701702"/>
    </source>
</evidence>
<keyword evidence="6" id="KW-1185">Reference proteome</keyword>
<dbReference type="Pfam" id="PF00725">
    <property type="entry name" value="3HCDH"/>
    <property type="match status" value="1"/>
</dbReference>
<organism evidence="5 6">
    <name type="scientific">Cupriavidus pinatubonensis</name>
    <dbReference type="NCBI Taxonomy" id="248026"/>
    <lineage>
        <taxon>Bacteria</taxon>
        <taxon>Pseudomonadati</taxon>
        <taxon>Pseudomonadota</taxon>
        <taxon>Betaproteobacteria</taxon>
        <taxon>Burkholderiales</taxon>
        <taxon>Burkholderiaceae</taxon>
        <taxon>Cupriavidus</taxon>
    </lineage>
</organism>
<comment type="caution">
    <text evidence="5">The sequence shown here is derived from an EMBL/GenBank/DDBJ whole genome shotgun (WGS) entry which is preliminary data.</text>
</comment>
<gene>
    <name evidence="5" type="primary">lcdH</name>
    <name evidence="5" type="ORF">LMG23994_05123</name>
</gene>
<dbReference type="RefSeq" id="WP_224007557.1">
    <property type="nucleotide sequence ID" value="NZ_CAJZAF010000034.1"/>
</dbReference>
<dbReference type="Proteomes" id="UP000701702">
    <property type="component" value="Unassembled WGS sequence"/>
</dbReference>
<dbReference type="SUPFAM" id="SSF48179">
    <property type="entry name" value="6-phosphogluconate dehydrogenase C-terminal domain-like"/>
    <property type="match status" value="1"/>
</dbReference>
<dbReference type="SUPFAM" id="SSF51735">
    <property type="entry name" value="NAD(P)-binding Rossmann-fold domains"/>
    <property type="match status" value="1"/>
</dbReference>
<dbReference type="InterPro" id="IPR013328">
    <property type="entry name" value="6PGD_dom2"/>
</dbReference>
<keyword evidence="2 5" id="KW-0560">Oxidoreductase</keyword>
<dbReference type="Gene3D" id="3.40.50.720">
    <property type="entry name" value="NAD(P)-binding Rossmann-like Domain"/>
    <property type="match status" value="1"/>
</dbReference>
<evidence type="ECO:0000313" key="5">
    <source>
        <dbReference type="EMBL" id="CAG9183351.1"/>
    </source>
</evidence>
<feature type="domain" description="3-hydroxyacyl-CoA dehydrogenase NAD binding" evidence="4">
    <location>
        <begin position="9"/>
        <end position="188"/>
    </location>
</feature>
<proteinExistence type="inferred from homology"/>
<dbReference type="InterPro" id="IPR008927">
    <property type="entry name" value="6-PGluconate_DH-like_C_sf"/>
</dbReference>